<evidence type="ECO:0000313" key="1">
    <source>
        <dbReference type="EMBL" id="OWZ10865.1"/>
    </source>
</evidence>
<reference evidence="2" key="1">
    <citation type="submission" date="2017-03" db="EMBL/GenBank/DDBJ databases">
        <title>Phytopthora megakarya and P. palmivora, two closely related causual agents of cacao black pod achieved similar genome size and gene model numbers by different mechanisms.</title>
        <authorList>
            <person name="Ali S."/>
            <person name="Shao J."/>
            <person name="Larry D.J."/>
            <person name="Kronmiller B."/>
            <person name="Shen D."/>
            <person name="Strem M.D."/>
            <person name="Melnick R.L."/>
            <person name="Guiltinan M.J."/>
            <person name="Tyler B.M."/>
            <person name="Meinhardt L.W."/>
            <person name="Bailey B.A."/>
        </authorList>
    </citation>
    <scope>NUCLEOTIDE SEQUENCE [LARGE SCALE GENOMIC DNA]</scope>
    <source>
        <strain evidence="2">zdho120</strain>
    </source>
</reference>
<sequence>MIDIAILRTYHKTKSTRPLTHVKFLKRLHLQLIQLQETDMYDGNAFAEERAAVSATSGAETSRMSAHVAQLVDEWRNQ</sequence>
<organism evidence="1 2">
    <name type="scientific">Phytophthora megakarya</name>
    <dbReference type="NCBI Taxonomy" id="4795"/>
    <lineage>
        <taxon>Eukaryota</taxon>
        <taxon>Sar</taxon>
        <taxon>Stramenopiles</taxon>
        <taxon>Oomycota</taxon>
        <taxon>Peronosporomycetes</taxon>
        <taxon>Peronosporales</taxon>
        <taxon>Peronosporaceae</taxon>
        <taxon>Phytophthora</taxon>
    </lineage>
</organism>
<dbReference type="EMBL" id="NBNE01002302">
    <property type="protein sequence ID" value="OWZ10865.1"/>
    <property type="molecule type" value="Genomic_DNA"/>
</dbReference>
<dbReference type="OrthoDB" id="168072at2759"/>
<comment type="caution">
    <text evidence="1">The sequence shown here is derived from an EMBL/GenBank/DDBJ whole genome shotgun (WGS) entry which is preliminary data.</text>
</comment>
<proteinExistence type="predicted"/>
<accession>A0A225VZW0</accession>
<keyword evidence="2" id="KW-1185">Reference proteome</keyword>
<evidence type="ECO:0000313" key="2">
    <source>
        <dbReference type="Proteomes" id="UP000198211"/>
    </source>
</evidence>
<gene>
    <name evidence="1" type="ORF">PHMEG_00016205</name>
</gene>
<dbReference type="AlphaFoldDB" id="A0A225VZW0"/>
<protein>
    <submittedName>
        <fullName evidence="1">Uncharacterized protein</fullName>
    </submittedName>
</protein>
<dbReference type="Proteomes" id="UP000198211">
    <property type="component" value="Unassembled WGS sequence"/>
</dbReference>
<name>A0A225VZW0_9STRA</name>